<dbReference type="Proteomes" id="UP000830671">
    <property type="component" value="Chromosome 3"/>
</dbReference>
<dbReference type="GeneID" id="73340808"/>
<proteinExistence type="predicted"/>
<reference evidence="1" key="1">
    <citation type="journal article" date="2021" name="Mol. Plant Microbe Interact.">
        <title>Complete Genome Sequence of the Plant-Pathogenic Fungus Colletotrichum lupini.</title>
        <authorList>
            <person name="Baroncelli R."/>
            <person name="Pensec F."/>
            <person name="Da Lio D."/>
            <person name="Boufleur T."/>
            <person name="Vicente I."/>
            <person name="Sarrocco S."/>
            <person name="Picot A."/>
            <person name="Baraldi E."/>
            <person name="Sukno S."/>
            <person name="Thon M."/>
            <person name="Le Floch G."/>
        </authorList>
    </citation>
    <scope>NUCLEOTIDE SEQUENCE</scope>
    <source>
        <strain evidence="1">IMI 504893</strain>
    </source>
</reference>
<dbReference type="AlphaFoldDB" id="A0A9Q8SQ28"/>
<organism evidence="1 2">
    <name type="scientific">Colletotrichum lupini</name>
    <dbReference type="NCBI Taxonomy" id="145971"/>
    <lineage>
        <taxon>Eukaryota</taxon>
        <taxon>Fungi</taxon>
        <taxon>Dikarya</taxon>
        <taxon>Ascomycota</taxon>
        <taxon>Pezizomycotina</taxon>
        <taxon>Sordariomycetes</taxon>
        <taxon>Hypocreomycetidae</taxon>
        <taxon>Glomerellales</taxon>
        <taxon>Glomerellaceae</taxon>
        <taxon>Colletotrichum</taxon>
        <taxon>Colletotrichum acutatum species complex</taxon>
    </lineage>
</organism>
<protein>
    <submittedName>
        <fullName evidence="1">Uncharacterized protein</fullName>
    </submittedName>
</protein>
<evidence type="ECO:0000313" key="1">
    <source>
        <dbReference type="EMBL" id="UQC81315.1"/>
    </source>
</evidence>
<accession>A0A9Q8SQ28</accession>
<sequence>MWTTPELAIRYFWRQPRQANSLKPWSERRGHTRHVGELAMHQARRWLQQASHFDWSFSSNKTWCMKNKTRVPDRRGGDITDTWFIMVHAVEKGGSRVATSMIFVPVQGHEAGKTMAIPDGHTRSLGNCEALRSAFHRVHLSLRLGMPYFRPRELFK</sequence>
<keyword evidence="2" id="KW-1185">Reference proteome</keyword>
<dbReference type="EMBL" id="CP019475">
    <property type="protein sequence ID" value="UQC81315.1"/>
    <property type="molecule type" value="Genomic_DNA"/>
</dbReference>
<evidence type="ECO:0000313" key="2">
    <source>
        <dbReference type="Proteomes" id="UP000830671"/>
    </source>
</evidence>
<gene>
    <name evidence="1" type="ORF">CLUP02_06801</name>
</gene>
<dbReference type="RefSeq" id="XP_049142941.1">
    <property type="nucleotide sequence ID" value="XM_049285798.1"/>
</dbReference>
<name>A0A9Q8SQ28_9PEZI</name>
<dbReference type="KEGG" id="clup:CLUP02_06801"/>